<name>A0A841JLR4_9SPHI</name>
<protein>
    <submittedName>
        <fullName evidence="2">Uncharacterized protein</fullName>
    </submittedName>
</protein>
<comment type="caution">
    <text evidence="2">The sequence shown here is derived from an EMBL/GenBank/DDBJ whole genome shotgun (WGS) entry which is preliminary data.</text>
</comment>
<dbReference type="RefSeq" id="WP_183588677.1">
    <property type="nucleotide sequence ID" value="NZ_JACHCA010000010.1"/>
</dbReference>
<gene>
    <name evidence="2" type="ORF">HDF22_003789</name>
</gene>
<keyword evidence="1" id="KW-0472">Membrane</keyword>
<keyword evidence="1" id="KW-1133">Transmembrane helix</keyword>
<feature type="transmembrane region" description="Helical" evidence="1">
    <location>
        <begin position="138"/>
        <end position="157"/>
    </location>
</feature>
<feature type="transmembrane region" description="Helical" evidence="1">
    <location>
        <begin position="87"/>
        <end position="106"/>
    </location>
</feature>
<evidence type="ECO:0000256" key="1">
    <source>
        <dbReference type="SAM" id="Phobius"/>
    </source>
</evidence>
<evidence type="ECO:0000313" key="2">
    <source>
        <dbReference type="EMBL" id="MBB6129658.1"/>
    </source>
</evidence>
<proteinExistence type="predicted"/>
<sequence length="198" mass="21708">MMSTVPNLKKEFEDVLGGLFLMIAFTLVWAVIGEVALHGRDYWGIGVLFAIVIGFLLVSYMKFYTTSKKIKVEAVPASIEDKAKSKWFNIIFIVEGVAIFVVVNVLNNTGNGNYFISCFALIVGLHFFPLGKIMERKAYYFMGGFISLGAILGIILTSKGFPAYEVTGIVGAWCAFATSAYGITLINRGNQLKLSSSL</sequence>
<dbReference type="Proteomes" id="UP000548326">
    <property type="component" value="Unassembled WGS sequence"/>
</dbReference>
<accession>A0A841JLR4</accession>
<reference evidence="2 3" key="1">
    <citation type="submission" date="2020-08" db="EMBL/GenBank/DDBJ databases">
        <title>Genomic Encyclopedia of Type Strains, Phase IV (KMG-V): Genome sequencing to study the core and pangenomes of soil and plant-associated prokaryotes.</title>
        <authorList>
            <person name="Whitman W."/>
        </authorList>
    </citation>
    <scope>NUCLEOTIDE SEQUENCE [LARGE SCALE GENOMIC DNA]</scope>
    <source>
        <strain evidence="2 3">MP601</strain>
    </source>
</reference>
<feature type="transmembrane region" description="Helical" evidence="1">
    <location>
        <begin position="112"/>
        <end position="131"/>
    </location>
</feature>
<evidence type="ECO:0000313" key="3">
    <source>
        <dbReference type="Proteomes" id="UP000548326"/>
    </source>
</evidence>
<organism evidence="2 3">
    <name type="scientific">Mucilaginibacter lappiensis</name>
    <dbReference type="NCBI Taxonomy" id="354630"/>
    <lineage>
        <taxon>Bacteria</taxon>
        <taxon>Pseudomonadati</taxon>
        <taxon>Bacteroidota</taxon>
        <taxon>Sphingobacteriia</taxon>
        <taxon>Sphingobacteriales</taxon>
        <taxon>Sphingobacteriaceae</taxon>
        <taxon>Mucilaginibacter</taxon>
    </lineage>
</organism>
<keyword evidence="1" id="KW-0812">Transmembrane</keyword>
<dbReference type="EMBL" id="JACHCA010000010">
    <property type="protein sequence ID" value="MBB6129658.1"/>
    <property type="molecule type" value="Genomic_DNA"/>
</dbReference>
<feature type="transmembrane region" description="Helical" evidence="1">
    <location>
        <begin position="163"/>
        <end position="186"/>
    </location>
</feature>
<dbReference type="InterPro" id="IPR053824">
    <property type="entry name" value="DUF7010"/>
</dbReference>
<feature type="transmembrane region" description="Helical" evidence="1">
    <location>
        <begin position="42"/>
        <end position="61"/>
    </location>
</feature>
<dbReference type="AlphaFoldDB" id="A0A841JLR4"/>
<dbReference type="Pfam" id="PF22765">
    <property type="entry name" value="DUF7010"/>
    <property type="match status" value="1"/>
</dbReference>
<feature type="transmembrane region" description="Helical" evidence="1">
    <location>
        <begin position="12"/>
        <end position="30"/>
    </location>
</feature>